<dbReference type="RefSeq" id="WP_103909218.1">
    <property type="nucleotide sequence ID" value="NZ_FNUZ01000001.1"/>
</dbReference>
<name>A0A1H5U609_9RHOB</name>
<dbReference type="AlphaFoldDB" id="A0A1H5U609"/>
<dbReference type="Proteomes" id="UP000236752">
    <property type="component" value="Unassembled WGS sequence"/>
</dbReference>
<keyword evidence="3 6" id="KW-0479">Metal-binding</keyword>
<dbReference type="Gene3D" id="3.20.20.60">
    <property type="entry name" value="Phosphoenolpyruvate-binding domains"/>
    <property type="match status" value="1"/>
</dbReference>
<accession>A0A1H5U609</accession>
<comment type="cofactor">
    <cofactor evidence="1">
        <name>Mg(2+)</name>
        <dbReference type="ChEBI" id="CHEBI:18420"/>
    </cofactor>
</comment>
<comment type="similarity">
    <text evidence="2">Belongs to the HpcH/HpaI aldolase family.</text>
</comment>
<dbReference type="SUPFAM" id="SSF51621">
    <property type="entry name" value="Phosphoenolpyruvate/pyruvate domain"/>
    <property type="match status" value="1"/>
</dbReference>
<reference evidence="8 9" key="1">
    <citation type="submission" date="2016-10" db="EMBL/GenBank/DDBJ databases">
        <authorList>
            <person name="de Groot N.N."/>
        </authorList>
    </citation>
    <scope>NUCLEOTIDE SEQUENCE [LARGE SCALE GENOMIC DNA]</scope>
    <source>
        <strain evidence="8 9">DSM 26915</strain>
    </source>
</reference>
<evidence type="ECO:0000256" key="2">
    <source>
        <dbReference type="ARBA" id="ARBA00005568"/>
    </source>
</evidence>
<evidence type="ECO:0000256" key="1">
    <source>
        <dbReference type="ARBA" id="ARBA00001946"/>
    </source>
</evidence>
<dbReference type="Pfam" id="PF03328">
    <property type="entry name" value="HpcH_HpaI"/>
    <property type="match status" value="1"/>
</dbReference>
<dbReference type="InterPro" id="IPR040442">
    <property type="entry name" value="Pyrv_kinase-like_dom_sf"/>
</dbReference>
<feature type="domain" description="HpcH/HpaI aldolase/citrate lyase" evidence="7">
    <location>
        <begin position="8"/>
        <end position="215"/>
    </location>
</feature>
<dbReference type="PANTHER" id="PTHR11105:SF0">
    <property type="entry name" value="CITRAMALYL-COA LYASE, MITOCHONDRIAL"/>
    <property type="match status" value="1"/>
</dbReference>
<keyword evidence="9" id="KW-1185">Reference proteome</keyword>
<gene>
    <name evidence="8" type="ORF">SAMN04488045_0875</name>
</gene>
<dbReference type="PANTHER" id="PTHR11105">
    <property type="entry name" value="CITRATE LYASE SUBUNIT BETA-RELATED"/>
    <property type="match status" value="1"/>
</dbReference>
<dbReference type="GO" id="GO:0046872">
    <property type="term" value="F:metal ion binding"/>
    <property type="evidence" value="ECO:0007669"/>
    <property type="project" value="UniProtKB-KW"/>
</dbReference>
<dbReference type="PIRSF" id="PIRSF015582">
    <property type="entry name" value="Cit_lyase_B"/>
    <property type="match status" value="1"/>
</dbReference>
<evidence type="ECO:0000313" key="9">
    <source>
        <dbReference type="Proteomes" id="UP000236752"/>
    </source>
</evidence>
<dbReference type="GO" id="GO:0047777">
    <property type="term" value="F:(S)-citramalyl-CoA lyase activity"/>
    <property type="evidence" value="ECO:0007669"/>
    <property type="project" value="TreeGrafter"/>
</dbReference>
<sequence>MSLPRPFRSVLYIPGSKDRAINKARSLPVDAIIFDLEDAVAIDEKANARETLTRELAEGGFGHRYRIVRINSLDTIWGKSDAEAVAKMDCDAVLLPKVESAAQLDALAAITGDLRIWAMMETPMGMLNAREIAEHPMLEGMVMGTNDLVKDLGARATPDRVAVMASLGLCVLAAKAYGVTVIDGVYNAFKDEEGLRAECTQGRDMGFDGKTLIHPAQIDTSNEVFGPSEEEVDLARRQIAAFEAAQREGQGVAVVDGRIVENLHVDTARRVLAQAEAINQIAAE</sequence>
<evidence type="ECO:0000259" key="7">
    <source>
        <dbReference type="Pfam" id="PF03328"/>
    </source>
</evidence>
<feature type="binding site" evidence="6">
    <location>
        <position position="121"/>
    </location>
    <ligand>
        <name>Mg(2+)</name>
        <dbReference type="ChEBI" id="CHEBI:18420"/>
    </ligand>
</feature>
<dbReference type="EMBL" id="FNUZ01000001">
    <property type="protein sequence ID" value="SEF70449.1"/>
    <property type="molecule type" value="Genomic_DNA"/>
</dbReference>
<dbReference type="InterPro" id="IPR011206">
    <property type="entry name" value="Citrate_lyase_beta/mcl1/mcl2"/>
</dbReference>
<dbReference type="InterPro" id="IPR005000">
    <property type="entry name" value="Aldolase/citrate-lyase_domain"/>
</dbReference>
<keyword evidence="4 6" id="KW-0460">Magnesium</keyword>
<feature type="binding site" evidence="6">
    <location>
        <position position="147"/>
    </location>
    <ligand>
        <name>Mg(2+)</name>
        <dbReference type="ChEBI" id="CHEBI:18420"/>
    </ligand>
</feature>
<protein>
    <submittedName>
        <fullName evidence="8">(3S)-malyl-CoA thioesterase</fullName>
    </submittedName>
</protein>
<dbReference type="InterPro" id="IPR015813">
    <property type="entry name" value="Pyrv/PenolPyrv_kinase-like_dom"/>
</dbReference>
<evidence type="ECO:0000256" key="6">
    <source>
        <dbReference type="PIRSR" id="PIRSR015582-2"/>
    </source>
</evidence>
<organism evidence="8 9">
    <name type="scientific">Thalassococcus halodurans</name>
    <dbReference type="NCBI Taxonomy" id="373675"/>
    <lineage>
        <taxon>Bacteria</taxon>
        <taxon>Pseudomonadati</taxon>
        <taxon>Pseudomonadota</taxon>
        <taxon>Alphaproteobacteria</taxon>
        <taxon>Rhodobacterales</taxon>
        <taxon>Roseobacteraceae</taxon>
        <taxon>Thalassococcus</taxon>
    </lineage>
</organism>
<evidence type="ECO:0000256" key="3">
    <source>
        <dbReference type="ARBA" id="ARBA00022723"/>
    </source>
</evidence>
<feature type="binding site" evidence="5">
    <location>
        <position position="69"/>
    </location>
    <ligand>
        <name>substrate</name>
    </ligand>
</feature>
<dbReference type="OrthoDB" id="9800547at2"/>
<dbReference type="GO" id="GO:0106064">
    <property type="term" value="P:regulation of cobalamin metabolic process"/>
    <property type="evidence" value="ECO:0007669"/>
    <property type="project" value="TreeGrafter"/>
</dbReference>
<dbReference type="InterPro" id="IPR040186">
    <property type="entry name" value="Citramalyl-CoA_lyase"/>
</dbReference>
<feature type="binding site" evidence="5">
    <location>
        <position position="121"/>
    </location>
    <ligand>
        <name>substrate</name>
    </ligand>
</feature>
<proteinExistence type="inferred from homology"/>
<evidence type="ECO:0000256" key="5">
    <source>
        <dbReference type="PIRSR" id="PIRSR015582-1"/>
    </source>
</evidence>
<evidence type="ECO:0000256" key="4">
    <source>
        <dbReference type="ARBA" id="ARBA00022842"/>
    </source>
</evidence>
<evidence type="ECO:0000313" key="8">
    <source>
        <dbReference type="EMBL" id="SEF70449.1"/>
    </source>
</evidence>